<gene>
    <name evidence="3" type="ORF">XD97_0351</name>
</gene>
<organism evidence="3 4">
    <name type="scientific">Pelotomaculum thermopropionicum</name>
    <dbReference type="NCBI Taxonomy" id="110500"/>
    <lineage>
        <taxon>Bacteria</taxon>
        <taxon>Bacillati</taxon>
        <taxon>Bacillota</taxon>
        <taxon>Clostridia</taxon>
        <taxon>Eubacteriales</taxon>
        <taxon>Desulfotomaculaceae</taxon>
        <taxon>Pelotomaculum</taxon>
    </lineage>
</organism>
<dbReference type="PIRSF" id="PIRSF018671">
    <property type="entry name" value="UCP018671"/>
    <property type="match status" value="1"/>
</dbReference>
<reference evidence="4" key="1">
    <citation type="journal article" date="2015" name="MBio">
        <title>Genome-Resolved Metagenomic Analysis Reveals Roles for Candidate Phyla and Other Microbial Community Members in Biogeochemical Transformations in Oil Reservoirs.</title>
        <authorList>
            <person name="Hu P."/>
            <person name="Tom L."/>
            <person name="Singh A."/>
            <person name="Thomas B.C."/>
            <person name="Baker B.J."/>
            <person name="Piceno Y.M."/>
            <person name="Andersen G.L."/>
            <person name="Banfield J.F."/>
        </authorList>
    </citation>
    <scope>NUCLEOTIDE SEQUENCE [LARGE SCALE GENOMIC DNA]</scope>
</reference>
<name>A0A124FYZ6_9FIRM</name>
<evidence type="ECO:0000313" key="3">
    <source>
        <dbReference type="EMBL" id="KUK82766.1"/>
    </source>
</evidence>
<accession>A0A124FYZ6</accession>
<keyword evidence="1" id="KW-0812">Transmembrane</keyword>
<proteinExistence type="predicted"/>
<dbReference type="AlphaFoldDB" id="A0A124FYZ6"/>
<feature type="transmembrane region" description="Helical" evidence="1">
    <location>
        <begin position="163"/>
        <end position="184"/>
    </location>
</feature>
<evidence type="ECO:0000313" key="4">
    <source>
        <dbReference type="Proteomes" id="UP000054705"/>
    </source>
</evidence>
<feature type="transmembrane region" description="Helical" evidence="1">
    <location>
        <begin position="29"/>
        <end position="47"/>
    </location>
</feature>
<feature type="domain" description="DUF1616" evidence="2">
    <location>
        <begin position="32"/>
        <end position="296"/>
    </location>
</feature>
<feature type="transmembrane region" description="Helical" evidence="1">
    <location>
        <begin position="85"/>
        <end position="106"/>
    </location>
</feature>
<feature type="transmembrane region" description="Helical" evidence="1">
    <location>
        <begin position="53"/>
        <end position="73"/>
    </location>
</feature>
<protein>
    <recommendedName>
        <fullName evidence="2">DUF1616 domain-containing protein</fullName>
    </recommendedName>
</protein>
<feature type="transmembrane region" description="Helical" evidence="1">
    <location>
        <begin position="112"/>
        <end position="132"/>
    </location>
</feature>
<keyword evidence="1" id="KW-0472">Membrane</keyword>
<dbReference type="EMBL" id="LGGS01000068">
    <property type="protein sequence ID" value="KUK82766.1"/>
    <property type="molecule type" value="Genomic_DNA"/>
</dbReference>
<dbReference type="PATRIC" id="fig|110500.4.peg.619"/>
<dbReference type="InterPro" id="IPR011674">
    <property type="entry name" value="DUF1616"/>
</dbReference>
<dbReference type="Proteomes" id="UP000054705">
    <property type="component" value="Unassembled WGS sequence"/>
</dbReference>
<keyword evidence="1" id="KW-1133">Transmembrane helix</keyword>
<evidence type="ECO:0000256" key="1">
    <source>
        <dbReference type="SAM" id="Phobius"/>
    </source>
</evidence>
<dbReference type="InterPro" id="IPR014495">
    <property type="entry name" value="UCP018671"/>
</dbReference>
<dbReference type="Pfam" id="PF07760">
    <property type="entry name" value="DUF1616"/>
    <property type="match status" value="1"/>
</dbReference>
<sequence>MLNILTCNGWLRCVRGVKSFLKLETKNEFSYIIVLSLLLALLVVLDVNGTVRIVLGLPFVLFFPGYTLIAALFPARDDLDGIERVALSFGLSIAVVPLLGLALNYTPWGIRLYPILLTLMVFTVIMSLTAIFRRNKLPAEKRFMISLNIATLKWSELSRLDKILSVALVGAIIFAVGSLCYVVTTPKTGEKFTEFYILGPGGMAEDYPREMETGEEKQVIMGIVNHEYRRVVYTAELKARGEVLKQLGPYGLNHEEKAEKPVFFSIDEPGANLKVEFLLYKDGESEPYRSLHLWVEVQ</sequence>
<evidence type="ECO:0000259" key="2">
    <source>
        <dbReference type="Pfam" id="PF07760"/>
    </source>
</evidence>
<comment type="caution">
    <text evidence="3">The sequence shown here is derived from an EMBL/GenBank/DDBJ whole genome shotgun (WGS) entry which is preliminary data.</text>
</comment>